<dbReference type="EMBL" id="JAADJZ010000002">
    <property type="protein sequence ID" value="KAF2877462.1"/>
    <property type="molecule type" value="Genomic_DNA"/>
</dbReference>
<keyword evidence="7" id="KW-1185">Reference proteome</keyword>
<accession>A0A7C8MN22</accession>
<comment type="caution">
    <text evidence="6">The sequence shown here is derived from an EMBL/GenBank/DDBJ whole genome shotgun (WGS) entry which is preliminary data.</text>
</comment>
<feature type="compositionally biased region" description="Acidic residues" evidence="5">
    <location>
        <begin position="57"/>
        <end position="74"/>
    </location>
</feature>
<evidence type="ECO:0000256" key="5">
    <source>
        <dbReference type="SAM" id="MobiDB-lite"/>
    </source>
</evidence>
<reference evidence="6 7" key="1">
    <citation type="submission" date="2020-01" db="EMBL/GenBank/DDBJ databases">
        <authorList>
            <consortium name="DOE Joint Genome Institute"/>
            <person name="Haridas S."/>
            <person name="Albert R."/>
            <person name="Binder M."/>
            <person name="Bloem J."/>
            <person name="Labutti K."/>
            <person name="Salamov A."/>
            <person name="Andreopoulos B."/>
            <person name="Baker S.E."/>
            <person name="Barry K."/>
            <person name="Bills G."/>
            <person name="Bluhm B.H."/>
            <person name="Cannon C."/>
            <person name="Castanera R."/>
            <person name="Culley D.E."/>
            <person name="Daum C."/>
            <person name="Ezra D."/>
            <person name="Gonzalez J.B."/>
            <person name="Henrissat B."/>
            <person name="Kuo A."/>
            <person name="Liang C."/>
            <person name="Lipzen A."/>
            <person name="Lutzoni F."/>
            <person name="Magnuson J."/>
            <person name="Mondo S."/>
            <person name="Nolan M."/>
            <person name="Ohm R."/>
            <person name="Pangilinan J."/>
            <person name="Park H.-J.H."/>
            <person name="Ramirez L."/>
            <person name="Alfaro M."/>
            <person name="Sun H."/>
            <person name="Tritt A."/>
            <person name="Yoshinaga Y."/>
            <person name="Zwiers L.-H.L."/>
            <person name="Turgeon B.G."/>
            <person name="Goodwin S.B."/>
            <person name="Spatafora J.W."/>
            <person name="Crous P.W."/>
            <person name="Grigoriev I.V."/>
        </authorList>
    </citation>
    <scope>NUCLEOTIDE SEQUENCE [LARGE SCALE GENOMIC DNA]</scope>
    <source>
        <strain evidence="6 7">CBS 611.86</strain>
    </source>
</reference>
<dbReference type="SUPFAM" id="SSF110857">
    <property type="entry name" value="Gamma-glutamyl cyclotransferase-like"/>
    <property type="match status" value="1"/>
</dbReference>
<evidence type="ECO:0000256" key="3">
    <source>
        <dbReference type="PIRSR" id="PIRSR617939-1"/>
    </source>
</evidence>
<feature type="active site" description="Proton acceptor" evidence="3">
    <location>
        <position position="104"/>
    </location>
</feature>
<gene>
    <name evidence="6" type="ORF">BDV95DRAFT_481488</name>
</gene>
<keyword evidence="2" id="KW-0456">Lyase</keyword>
<evidence type="ECO:0000256" key="4">
    <source>
        <dbReference type="PIRSR" id="PIRSR617939-2"/>
    </source>
</evidence>
<dbReference type="InterPro" id="IPR013024">
    <property type="entry name" value="GGCT-like"/>
</dbReference>
<dbReference type="GO" id="GO:0003839">
    <property type="term" value="F:gamma-glutamylcyclotransferase activity"/>
    <property type="evidence" value="ECO:0007669"/>
    <property type="project" value="UniProtKB-EC"/>
</dbReference>
<sequence>MAPSSQETIYFGYGSNLWQHQMQLRCPTSTYLGVARLNGYRWIINERGYANVVEGGGDADADADDEKDDDGDADSGIDNKYASVVFGLVYALQPSDEHALDKNEGVPVAYTKESLPCDFWTGVADASTAIPSTTDEQKWIKVDTTRPPTKTARTMLVYIDRKRTALGRPREEYVVRMNQGVRDALARGVPRGYVEGVVRRFVKGGGGEGVEDLALRQAGRFEDESGVV</sequence>
<proteinExistence type="predicted"/>
<protein>
    <recommendedName>
        <fullName evidence="1">gamma-glutamylcyclotransferase</fullName>
        <ecNumber evidence="1">4.3.2.9</ecNumber>
    </recommendedName>
</protein>
<dbReference type="InterPro" id="IPR017939">
    <property type="entry name" value="G-Glutamylcylcotransferase"/>
</dbReference>
<dbReference type="InterPro" id="IPR036568">
    <property type="entry name" value="GGCT-like_sf"/>
</dbReference>
<evidence type="ECO:0000313" key="6">
    <source>
        <dbReference type="EMBL" id="KAF2877462.1"/>
    </source>
</evidence>
<name>A0A7C8MN22_9PLEO</name>
<evidence type="ECO:0000256" key="1">
    <source>
        <dbReference type="ARBA" id="ARBA00012346"/>
    </source>
</evidence>
<dbReference type="EC" id="4.3.2.9" evidence="1"/>
<feature type="binding site" evidence="4">
    <location>
        <begin position="10"/>
        <end position="15"/>
    </location>
    <ligand>
        <name>substrate</name>
    </ligand>
</feature>
<dbReference type="PANTHER" id="PTHR12935">
    <property type="entry name" value="GAMMA-GLUTAMYLCYCLOTRANSFERASE"/>
    <property type="match status" value="1"/>
</dbReference>
<dbReference type="Proteomes" id="UP000481861">
    <property type="component" value="Unassembled WGS sequence"/>
</dbReference>
<feature type="region of interest" description="Disordered" evidence="5">
    <location>
        <begin position="55"/>
        <end position="74"/>
    </location>
</feature>
<dbReference type="CDD" id="cd06661">
    <property type="entry name" value="GGCT_like"/>
    <property type="match status" value="1"/>
</dbReference>
<dbReference type="Gene3D" id="3.10.490.10">
    <property type="entry name" value="Gamma-glutamyl cyclotransferase-like"/>
    <property type="match status" value="1"/>
</dbReference>
<evidence type="ECO:0000256" key="2">
    <source>
        <dbReference type="ARBA" id="ARBA00023239"/>
    </source>
</evidence>
<dbReference type="AlphaFoldDB" id="A0A7C8MN22"/>
<dbReference type="PANTHER" id="PTHR12935:SF0">
    <property type="entry name" value="GAMMA-GLUTAMYLCYCLOTRANSFERASE"/>
    <property type="match status" value="1"/>
</dbReference>
<evidence type="ECO:0000313" key="7">
    <source>
        <dbReference type="Proteomes" id="UP000481861"/>
    </source>
</evidence>
<organism evidence="6 7">
    <name type="scientific">Massariosphaeria phaeospora</name>
    <dbReference type="NCBI Taxonomy" id="100035"/>
    <lineage>
        <taxon>Eukaryota</taxon>
        <taxon>Fungi</taxon>
        <taxon>Dikarya</taxon>
        <taxon>Ascomycota</taxon>
        <taxon>Pezizomycotina</taxon>
        <taxon>Dothideomycetes</taxon>
        <taxon>Pleosporomycetidae</taxon>
        <taxon>Pleosporales</taxon>
        <taxon>Pleosporales incertae sedis</taxon>
        <taxon>Massariosphaeria</taxon>
    </lineage>
</organism>
<dbReference type="OrthoDB" id="2924818at2759"/>